<keyword evidence="2" id="KW-1185">Reference proteome</keyword>
<accession>A0ABY0IFR1</accession>
<proteinExistence type="predicted"/>
<evidence type="ECO:0000313" key="1">
    <source>
        <dbReference type="EMBL" id="RZF20626.1"/>
    </source>
</evidence>
<evidence type="ECO:0000313" key="2">
    <source>
        <dbReference type="Proteomes" id="UP000443582"/>
    </source>
</evidence>
<reference evidence="2" key="1">
    <citation type="journal article" date="2019" name="Int. J. Syst. Evol. Microbiol.">
        <title>Halobacteriovorax valvorus sp. nov., a novel prokaryotic predator isolated from coastal seawater of China.</title>
        <authorList>
            <person name="Chen M.-X."/>
        </authorList>
    </citation>
    <scope>NUCLEOTIDE SEQUENCE [LARGE SCALE GENOMIC DNA]</scope>
    <source>
        <strain evidence="2">BL9</strain>
    </source>
</reference>
<dbReference type="EMBL" id="QDKL01000003">
    <property type="protein sequence ID" value="RZF20626.1"/>
    <property type="molecule type" value="Genomic_DNA"/>
</dbReference>
<sequence length="263" mass="29119">MKFTSIMITFLSVLGQLNSNSMEARITRLKKKQELEVKPITQSISKKYSSVKKGENDEAIKKIKAQGERIEELLKRRTSVPVIWEQRREFKTGSVVRGTLLNSIVSSNLASPVLIQARSMQGFKNGTLFSCSATTRNKRVLTICNRMIEEGVEHEITAMALNLDGSAGLVGIYDDRKEEMIESAVISEFASGMLSAAQTRVAIPYGDLRDSSLKNQLLEGLVQSGNKTSDILIDEAKTLEPIVTVNAGTEVLIYFMEALNENP</sequence>
<organism evidence="1 2">
    <name type="scientific">Halobacteriovorax vibrionivorans</name>
    <dbReference type="NCBI Taxonomy" id="2152716"/>
    <lineage>
        <taxon>Bacteria</taxon>
        <taxon>Pseudomonadati</taxon>
        <taxon>Bdellovibrionota</taxon>
        <taxon>Bacteriovoracia</taxon>
        <taxon>Bacteriovoracales</taxon>
        <taxon>Halobacteriovoraceae</taxon>
        <taxon>Halobacteriovorax</taxon>
    </lineage>
</organism>
<protein>
    <submittedName>
        <fullName evidence="1">TrbI/VirB10 family protein</fullName>
    </submittedName>
</protein>
<name>A0ABY0IFR1_9BACT</name>
<dbReference type="InterPro" id="IPR005498">
    <property type="entry name" value="T4SS_VirB10/TraB/TrbI"/>
</dbReference>
<gene>
    <name evidence="1" type="ORF">DAY19_11615</name>
</gene>
<dbReference type="Pfam" id="PF03743">
    <property type="entry name" value="TrbI"/>
    <property type="match status" value="1"/>
</dbReference>
<dbReference type="Proteomes" id="UP000443582">
    <property type="component" value="Unassembled WGS sequence"/>
</dbReference>
<comment type="caution">
    <text evidence="1">The sequence shown here is derived from an EMBL/GenBank/DDBJ whole genome shotgun (WGS) entry which is preliminary data.</text>
</comment>
<dbReference type="RefSeq" id="WP_115362627.1">
    <property type="nucleotide sequence ID" value="NZ_QDKL01000003.1"/>
</dbReference>